<comment type="caution">
    <text evidence="1">The sequence shown here is derived from an EMBL/GenBank/DDBJ whole genome shotgun (WGS) entry which is preliminary data.</text>
</comment>
<name>A0ACA9Q0K5_9GLOM</name>
<dbReference type="EMBL" id="CAJVQC010026301">
    <property type="protein sequence ID" value="CAG8732727.1"/>
    <property type="molecule type" value="Genomic_DNA"/>
</dbReference>
<reference evidence="1" key="1">
    <citation type="submission" date="2021-06" db="EMBL/GenBank/DDBJ databases">
        <authorList>
            <person name="Kallberg Y."/>
            <person name="Tangrot J."/>
            <person name="Rosling A."/>
        </authorList>
    </citation>
    <scope>NUCLEOTIDE SEQUENCE</scope>
    <source>
        <strain evidence="1">MA461A</strain>
    </source>
</reference>
<organism evidence="1 2">
    <name type="scientific">Racocetra persica</name>
    <dbReference type="NCBI Taxonomy" id="160502"/>
    <lineage>
        <taxon>Eukaryota</taxon>
        <taxon>Fungi</taxon>
        <taxon>Fungi incertae sedis</taxon>
        <taxon>Mucoromycota</taxon>
        <taxon>Glomeromycotina</taxon>
        <taxon>Glomeromycetes</taxon>
        <taxon>Diversisporales</taxon>
        <taxon>Gigasporaceae</taxon>
        <taxon>Racocetra</taxon>
    </lineage>
</organism>
<dbReference type="Proteomes" id="UP000789920">
    <property type="component" value="Unassembled WGS sequence"/>
</dbReference>
<keyword evidence="2" id="KW-1185">Reference proteome</keyword>
<sequence>ESCKIIGGTTFFLFSFNVTLNGALSLTTYLRICKEIAIDLGIYDYKLFLSITLISLILTLIGIHDYASFSVNFGGIGNTILYIIYENWKNQYDNSLENSDYSNNYSQNNNG</sequence>
<proteinExistence type="predicted"/>
<protein>
    <submittedName>
        <fullName evidence="1">12309_t:CDS:1</fullName>
    </submittedName>
</protein>
<gene>
    <name evidence="1" type="ORF">RPERSI_LOCUS12326</name>
</gene>
<feature type="non-terminal residue" evidence="1">
    <location>
        <position position="1"/>
    </location>
</feature>
<accession>A0ACA9Q0K5</accession>
<feature type="non-terminal residue" evidence="1">
    <location>
        <position position="111"/>
    </location>
</feature>
<evidence type="ECO:0000313" key="1">
    <source>
        <dbReference type="EMBL" id="CAG8732727.1"/>
    </source>
</evidence>
<evidence type="ECO:0000313" key="2">
    <source>
        <dbReference type="Proteomes" id="UP000789920"/>
    </source>
</evidence>